<dbReference type="GO" id="GO:0004722">
    <property type="term" value="F:protein serine/threonine phosphatase activity"/>
    <property type="evidence" value="ECO:0007669"/>
    <property type="project" value="InterPro"/>
</dbReference>
<gene>
    <name evidence="4" type="ORF">E3O21_08215</name>
    <name evidence="3" type="ORF">SAMN05216368_101234</name>
</gene>
<dbReference type="EMBL" id="SOFD01000024">
    <property type="protein sequence ID" value="TFB77650.1"/>
    <property type="molecule type" value="Genomic_DNA"/>
</dbReference>
<dbReference type="EMBL" id="FNIB01000001">
    <property type="protein sequence ID" value="SDM52984.1"/>
    <property type="molecule type" value="Genomic_DNA"/>
</dbReference>
<reference evidence="4 6" key="2">
    <citation type="submission" date="2019-03" db="EMBL/GenBank/DDBJ databases">
        <title>Genomics of glacier-inhabiting Cryobacterium strains.</title>
        <authorList>
            <person name="Liu Q."/>
            <person name="Xin Y.-H."/>
        </authorList>
    </citation>
    <scope>NUCLEOTIDE SEQUENCE [LARGE SCALE GENOMIC DNA]</scope>
    <source>
        <strain evidence="4 6">Hh8</strain>
    </source>
</reference>
<sequence length="411" mass="43914">MATVSHSAAASHVGKIRSNNQDSGYAGRSLFVVADGMGGHAGGDVASSIATKRIIEADKHYASAQDAEFALQAALIGANAQLAETVFEHAELTGMGTTVSAIVVLENEVAIAHIGDSRIYLLRERELSQITIDHTFVQRLVDSGRITEAEAMVHPRRSVLMRVLGDVEASPEIDTSILATIDGDRWLLCSDGLTGVVSHTAIASALASGASAQDVADLLVKESLDGGAPDNVTVVIVDIGAGDGSARTDSPVIVGSAANPLAFGEEPGRNRALRIPALRLHPVRETHFEPDSQDYLSELIEEDARRARRRKVTWLVGVILLVLSIVTTTIIGYQWTQTRYYVGVDGSNVAIYQGVQQDIGPIKLSSVYEDTELSLSDLRVYDRQQVEQTINAGSLDDALAIIERLKGAIVE</sequence>
<dbReference type="CDD" id="cd00143">
    <property type="entry name" value="PP2Cc"/>
    <property type="match status" value="1"/>
</dbReference>
<dbReference type="SMART" id="SM00332">
    <property type="entry name" value="PP2Cc"/>
    <property type="match status" value="1"/>
</dbReference>
<keyword evidence="1" id="KW-0812">Transmembrane</keyword>
<evidence type="ECO:0000313" key="6">
    <source>
        <dbReference type="Proteomes" id="UP000298252"/>
    </source>
</evidence>
<proteinExistence type="predicted"/>
<dbReference type="InterPro" id="IPR015655">
    <property type="entry name" value="PP2C"/>
</dbReference>
<dbReference type="PROSITE" id="PS51746">
    <property type="entry name" value="PPM_2"/>
    <property type="match status" value="1"/>
</dbReference>
<dbReference type="PANTHER" id="PTHR47992">
    <property type="entry name" value="PROTEIN PHOSPHATASE"/>
    <property type="match status" value="1"/>
</dbReference>
<reference evidence="3 5" key="1">
    <citation type="submission" date="2016-10" db="EMBL/GenBank/DDBJ databases">
        <authorList>
            <person name="Varghese N."/>
            <person name="Submissions S."/>
        </authorList>
    </citation>
    <scope>NUCLEOTIDE SEQUENCE [LARGE SCALE GENOMIC DNA]</scope>
    <source>
        <strain evidence="3 5">CGMCC 1.11215</strain>
    </source>
</reference>
<keyword evidence="1" id="KW-1133">Transmembrane helix</keyword>
<evidence type="ECO:0000256" key="1">
    <source>
        <dbReference type="SAM" id="Phobius"/>
    </source>
</evidence>
<evidence type="ECO:0000313" key="4">
    <source>
        <dbReference type="EMBL" id="TFB77650.1"/>
    </source>
</evidence>
<dbReference type="InterPro" id="IPR036457">
    <property type="entry name" value="PPM-type-like_dom_sf"/>
</dbReference>
<evidence type="ECO:0000259" key="2">
    <source>
        <dbReference type="PROSITE" id="PS51746"/>
    </source>
</evidence>
<dbReference type="InterPro" id="IPR001932">
    <property type="entry name" value="PPM-type_phosphatase-like_dom"/>
</dbReference>
<dbReference type="Proteomes" id="UP000298252">
    <property type="component" value="Unassembled WGS sequence"/>
</dbReference>
<feature type="transmembrane region" description="Helical" evidence="1">
    <location>
        <begin position="312"/>
        <end position="335"/>
    </location>
</feature>
<dbReference type="Pfam" id="PF13672">
    <property type="entry name" value="PP2C_2"/>
    <property type="match status" value="1"/>
</dbReference>
<feature type="domain" description="PPM-type phosphatase" evidence="2">
    <location>
        <begin position="4"/>
        <end position="239"/>
    </location>
</feature>
<organism evidence="3 5">
    <name type="scientific">Cryobacterium flavum</name>
    <dbReference type="NCBI Taxonomy" id="1424659"/>
    <lineage>
        <taxon>Bacteria</taxon>
        <taxon>Bacillati</taxon>
        <taxon>Actinomycetota</taxon>
        <taxon>Actinomycetes</taxon>
        <taxon>Micrococcales</taxon>
        <taxon>Microbacteriaceae</taxon>
        <taxon>Cryobacterium</taxon>
    </lineage>
</organism>
<accession>A0A4R8V6J0</accession>
<name>A0A4R8V6J0_9MICO</name>
<dbReference type="STRING" id="1424659.SAMN05216368_101234"/>
<dbReference type="SMART" id="SM00331">
    <property type="entry name" value="PP2C_SIG"/>
    <property type="match status" value="1"/>
</dbReference>
<dbReference type="Proteomes" id="UP000199639">
    <property type="component" value="Unassembled WGS sequence"/>
</dbReference>
<protein>
    <submittedName>
        <fullName evidence="3 4">Protein phosphatase</fullName>
    </submittedName>
</protein>
<evidence type="ECO:0000313" key="3">
    <source>
        <dbReference type="EMBL" id="SDM52984.1"/>
    </source>
</evidence>
<dbReference type="AlphaFoldDB" id="A0A4R8V6J0"/>
<keyword evidence="1" id="KW-0472">Membrane</keyword>
<keyword evidence="6" id="KW-1185">Reference proteome</keyword>
<dbReference type="Gene3D" id="3.60.40.10">
    <property type="entry name" value="PPM-type phosphatase domain"/>
    <property type="match status" value="1"/>
</dbReference>
<dbReference type="SUPFAM" id="SSF81606">
    <property type="entry name" value="PP2C-like"/>
    <property type="match status" value="1"/>
</dbReference>
<dbReference type="RefSeq" id="WP_092338400.1">
    <property type="nucleotide sequence ID" value="NZ_FNIB01000001.1"/>
</dbReference>
<evidence type="ECO:0000313" key="5">
    <source>
        <dbReference type="Proteomes" id="UP000199639"/>
    </source>
</evidence>